<dbReference type="EMBL" id="BLLF01006652">
    <property type="protein sequence ID" value="GFH32444.1"/>
    <property type="molecule type" value="Genomic_DNA"/>
</dbReference>
<feature type="non-terminal residue" evidence="1">
    <location>
        <position position="1"/>
    </location>
</feature>
<evidence type="ECO:0000313" key="1">
    <source>
        <dbReference type="EMBL" id="GFH32444.1"/>
    </source>
</evidence>
<dbReference type="Proteomes" id="UP000485058">
    <property type="component" value="Unassembled WGS sequence"/>
</dbReference>
<protein>
    <submittedName>
        <fullName evidence="1">Uncharacterized protein</fullName>
    </submittedName>
</protein>
<proteinExistence type="predicted"/>
<feature type="non-terminal residue" evidence="1">
    <location>
        <position position="57"/>
    </location>
</feature>
<evidence type="ECO:0000313" key="2">
    <source>
        <dbReference type="Proteomes" id="UP000485058"/>
    </source>
</evidence>
<dbReference type="AlphaFoldDB" id="A0A6A0AKA3"/>
<reference evidence="1 2" key="1">
    <citation type="submission" date="2020-02" db="EMBL/GenBank/DDBJ databases">
        <title>Draft genome sequence of Haematococcus lacustris strain NIES-144.</title>
        <authorList>
            <person name="Morimoto D."/>
            <person name="Nakagawa S."/>
            <person name="Yoshida T."/>
            <person name="Sawayama S."/>
        </authorList>
    </citation>
    <scope>NUCLEOTIDE SEQUENCE [LARGE SCALE GENOMIC DNA]</scope>
    <source>
        <strain evidence="1 2">NIES-144</strain>
    </source>
</reference>
<accession>A0A6A0AKA3</accession>
<keyword evidence="2" id="KW-1185">Reference proteome</keyword>
<organism evidence="1 2">
    <name type="scientific">Haematococcus lacustris</name>
    <name type="common">Green alga</name>
    <name type="synonym">Haematococcus pluvialis</name>
    <dbReference type="NCBI Taxonomy" id="44745"/>
    <lineage>
        <taxon>Eukaryota</taxon>
        <taxon>Viridiplantae</taxon>
        <taxon>Chlorophyta</taxon>
        <taxon>core chlorophytes</taxon>
        <taxon>Chlorophyceae</taxon>
        <taxon>CS clade</taxon>
        <taxon>Chlamydomonadales</taxon>
        <taxon>Haematococcaceae</taxon>
        <taxon>Haematococcus</taxon>
    </lineage>
</organism>
<name>A0A6A0AKA3_HAELA</name>
<sequence length="57" mass="5966">GSEAGCGTSNSSPEYWIDFQVLSSPLSTTLLERALRAVGQVVSIVPGLLSVSRKTSL</sequence>
<gene>
    <name evidence="1" type="ORF">HaLaN_31663</name>
</gene>
<comment type="caution">
    <text evidence="1">The sequence shown here is derived from an EMBL/GenBank/DDBJ whole genome shotgun (WGS) entry which is preliminary data.</text>
</comment>